<name>A0A9P5CSK9_CRYP1</name>
<dbReference type="RefSeq" id="XP_040779206.1">
    <property type="nucleotide sequence ID" value="XM_040922493.1"/>
</dbReference>
<dbReference type="OrthoDB" id="5419928at2759"/>
<organism evidence="2 3">
    <name type="scientific">Cryphonectria parasitica (strain ATCC 38755 / EP155)</name>
    <dbReference type="NCBI Taxonomy" id="660469"/>
    <lineage>
        <taxon>Eukaryota</taxon>
        <taxon>Fungi</taxon>
        <taxon>Dikarya</taxon>
        <taxon>Ascomycota</taxon>
        <taxon>Pezizomycotina</taxon>
        <taxon>Sordariomycetes</taxon>
        <taxon>Sordariomycetidae</taxon>
        <taxon>Diaporthales</taxon>
        <taxon>Cryphonectriaceae</taxon>
        <taxon>Cryphonectria-Endothia species complex</taxon>
        <taxon>Cryphonectria</taxon>
    </lineage>
</organism>
<dbReference type="AlphaFoldDB" id="A0A9P5CSK9"/>
<accession>A0A9P5CSK9</accession>
<keyword evidence="3" id="KW-1185">Reference proteome</keyword>
<evidence type="ECO:0000256" key="1">
    <source>
        <dbReference type="SAM" id="MobiDB-lite"/>
    </source>
</evidence>
<sequence length="300" mass="34945">MDPPSLHELAEEATFESYDGRTIISIPNVEKLSGLDQLKVFKIAEEQLLSGGQRMSSAVDSQELRSRLDLLTPEPSGEEESNKGWMAEAYRELERDGCPPCHPLYDTFPLQDPAEKYRPIIDWWRFYGGDLEETFFCEQRRDWKNFRSWQSQRRALNATDERFNRYVAKIRECRQKYSLDKPSERVAYAAAVECKQNQLQLHQNLLDWIEQQRRAMDPQSRLLPGEKRKRDSDNNGHDNEMQMCSKRRECTAGPGQQHAKVLLLTRRITRAQRCQLYGKDAQLVQLGRHGELLVQDGRAS</sequence>
<feature type="compositionally biased region" description="Basic and acidic residues" evidence="1">
    <location>
        <begin position="224"/>
        <end position="240"/>
    </location>
</feature>
<protein>
    <submittedName>
        <fullName evidence="2">Uncharacterized protein</fullName>
    </submittedName>
</protein>
<evidence type="ECO:0000313" key="2">
    <source>
        <dbReference type="EMBL" id="KAF3768245.1"/>
    </source>
</evidence>
<evidence type="ECO:0000313" key="3">
    <source>
        <dbReference type="Proteomes" id="UP000803844"/>
    </source>
</evidence>
<gene>
    <name evidence="2" type="ORF">M406DRAFT_349707</name>
</gene>
<feature type="region of interest" description="Disordered" evidence="1">
    <location>
        <begin position="217"/>
        <end position="240"/>
    </location>
</feature>
<dbReference type="GeneID" id="63839622"/>
<dbReference type="EMBL" id="MU032345">
    <property type="protein sequence ID" value="KAF3768245.1"/>
    <property type="molecule type" value="Genomic_DNA"/>
</dbReference>
<dbReference type="Proteomes" id="UP000803844">
    <property type="component" value="Unassembled WGS sequence"/>
</dbReference>
<proteinExistence type="predicted"/>
<reference evidence="2" key="1">
    <citation type="journal article" date="2020" name="Phytopathology">
        <title>Genome sequence of the chestnut blight fungus Cryphonectria parasitica EP155: A fundamental resource for an archetypical invasive plant pathogen.</title>
        <authorList>
            <person name="Crouch J.A."/>
            <person name="Dawe A."/>
            <person name="Aerts A."/>
            <person name="Barry K."/>
            <person name="Churchill A.C.L."/>
            <person name="Grimwood J."/>
            <person name="Hillman B."/>
            <person name="Milgroom M.G."/>
            <person name="Pangilinan J."/>
            <person name="Smith M."/>
            <person name="Salamov A."/>
            <person name="Schmutz J."/>
            <person name="Yadav J."/>
            <person name="Grigoriev I.V."/>
            <person name="Nuss D."/>
        </authorList>
    </citation>
    <scope>NUCLEOTIDE SEQUENCE</scope>
    <source>
        <strain evidence="2">EP155</strain>
    </source>
</reference>
<comment type="caution">
    <text evidence="2">The sequence shown here is derived from an EMBL/GenBank/DDBJ whole genome shotgun (WGS) entry which is preliminary data.</text>
</comment>